<dbReference type="Proteomes" id="UP000034510">
    <property type="component" value="Unassembled WGS sequence"/>
</dbReference>
<proteinExistence type="predicted"/>
<comment type="caution">
    <text evidence="1">The sequence shown here is derived from an EMBL/GenBank/DDBJ whole genome shotgun (WGS) entry which is preliminary data.</text>
</comment>
<organism evidence="1 2">
    <name type="scientific">Candidatus Collierbacteria bacterium GW2011_GWE1_46_18</name>
    <dbReference type="NCBI Taxonomy" id="1618399"/>
    <lineage>
        <taxon>Bacteria</taxon>
        <taxon>Candidatus Collieribacteriota</taxon>
    </lineage>
</organism>
<reference evidence="1 2" key="1">
    <citation type="journal article" date="2015" name="Nature">
        <title>rRNA introns, odd ribosomes, and small enigmatic genomes across a large radiation of phyla.</title>
        <authorList>
            <person name="Brown C.T."/>
            <person name="Hug L.A."/>
            <person name="Thomas B.C."/>
            <person name="Sharon I."/>
            <person name="Castelle C.J."/>
            <person name="Singh A."/>
            <person name="Wilkins M.J."/>
            <person name="Williams K.H."/>
            <person name="Banfield J.F."/>
        </authorList>
    </citation>
    <scope>NUCLEOTIDE SEQUENCE [LARGE SCALE GENOMIC DNA]</scope>
</reference>
<sequence>MFSKRIFIIITLVLLAGVAIAFIILNNGNRSENNPATAPSNPTPTPTPVTLLTWVDEAGFSFQYPEGTTIDNHLEDNKNYANLTLTLPTKEVVSIVMSDNTYKDLDEWVGDNSSIDTMLEGSPAKKIVKDGLETIASIDNEVIVLITGKDTKDIVGSWTFIYPTTTVSKNTAPSGDSGENVLEEE</sequence>
<protein>
    <submittedName>
        <fullName evidence="1">Uncharacterized protein</fullName>
    </submittedName>
</protein>
<accession>A0A0G1S8B6</accession>
<dbReference type="AlphaFoldDB" id="A0A0G1S8B6"/>
<evidence type="ECO:0000313" key="2">
    <source>
        <dbReference type="Proteomes" id="UP000034510"/>
    </source>
</evidence>
<evidence type="ECO:0000313" key="1">
    <source>
        <dbReference type="EMBL" id="KKU29570.1"/>
    </source>
</evidence>
<dbReference type="EMBL" id="LCMC01000015">
    <property type="protein sequence ID" value="KKU29570.1"/>
    <property type="molecule type" value="Genomic_DNA"/>
</dbReference>
<gene>
    <name evidence="1" type="ORF">UX41_C0015G0004</name>
</gene>
<name>A0A0G1S8B6_9BACT</name>